<organism evidence="6 7">
    <name type="scientific">Jannaschia pohangensis</name>
    <dbReference type="NCBI Taxonomy" id="390807"/>
    <lineage>
        <taxon>Bacteria</taxon>
        <taxon>Pseudomonadati</taxon>
        <taxon>Pseudomonadota</taxon>
        <taxon>Alphaproteobacteria</taxon>
        <taxon>Rhodobacterales</taxon>
        <taxon>Roseobacteraceae</taxon>
        <taxon>Jannaschia</taxon>
    </lineage>
</organism>
<comment type="subcellular location">
    <subcellularLocation>
        <location evidence="1">Membrane</location>
    </subcellularLocation>
</comment>
<dbReference type="InterPro" id="IPR001129">
    <property type="entry name" value="Membr-assoc_MAPEG"/>
</dbReference>
<dbReference type="OrthoDB" id="7743618at2"/>
<keyword evidence="2 5" id="KW-0812">Transmembrane</keyword>
<dbReference type="Proteomes" id="UP000199110">
    <property type="component" value="Unassembled WGS sequence"/>
</dbReference>
<dbReference type="GO" id="GO:0016020">
    <property type="term" value="C:membrane"/>
    <property type="evidence" value="ECO:0007669"/>
    <property type="project" value="UniProtKB-SubCell"/>
</dbReference>
<keyword evidence="4 5" id="KW-0472">Membrane</keyword>
<dbReference type="EMBL" id="FORA01000001">
    <property type="protein sequence ID" value="SFI26269.1"/>
    <property type="molecule type" value="Genomic_DNA"/>
</dbReference>
<dbReference type="InterPro" id="IPR023352">
    <property type="entry name" value="MAPEG-like_dom_sf"/>
</dbReference>
<evidence type="ECO:0000256" key="3">
    <source>
        <dbReference type="ARBA" id="ARBA00022989"/>
    </source>
</evidence>
<reference evidence="6 7" key="1">
    <citation type="submission" date="2016-10" db="EMBL/GenBank/DDBJ databases">
        <authorList>
            <person name="de Groot N.N."/>
        </authorList>
    </citation>
    <scope>NUCLEOTIDE SEQUENCE [LARGE SCALE GENOMIC DNA]</scope>
    <source>
        <strain evidence="6 7">DSM 19073</strain>
    </source>
</reference>
<gene>
    <name evidence="6" type="ORF">SAMN04488095_0309</name>
</gene>
<evidence type="ECO:0000256" key="1">
    <source>
        <dbReference type="ARBA" id="ARBA00004370"/>
    </source>
</evidence>
<keyword evidence="7" id="KW-1185">Reference proteome</keyword>
<keyword evidence="3 5" id="KW-1133">Transmembrane helix</keyword>
<evidence type="ECO:0000256" key="4">
    <source>
        <dbReference type="ARBA" id="ARBA00023136"/>
    </source>
</evidence>
<evidence type="ECO:0000313" key="7">
    <source>
        <dbReference type="Proteomes" id="UP000199110"/>
    </source>
</evidence>
<name>A0A1I3GSA4_9RHOB</name>
<dbReference type="SUPFAM" id="SSF161084">
    <property type="entry name" value="MAPEG domain-like"/>
    <property type="match status" value="1"/>
</dbReference>
<sequence>MTPELWWMTWTALLAATLWVPFIVGVNTEPAREGAEDPFVRPADLRHVRPWVHRAHRAHLNLLEQFLPMLAVVLIAHVAGISNGVTVWATGLFFALRIAHAVGMISGWARFPVRPMIFLAGWVCVLAVGGAIFVNG</sequence>
<dbReference type="AlphaFoldDB" id="A0A1I3GSA4"/>
<protein>
    <submittedName>
        <fullName evidence="6">MAPEG family protein</fullName>
    </submittedName>
</protein>
<feature type="transmembrane region" description="Helical" evidence="5">
    <location>
        <begin position="116"/>
        <end position="134"/>
    </location>
</feature>
<dbReference type="RefSeq" id="WP_092776409.1">
    <property type="nucleotide sequence ID" value="NZ_FORA01000001.1"/>
</dbReference>
<proteinExistence type="predicted"/>
<feature type="transmembrane region" description="Helical" evidence="5">
    <location>
        <begin position="6"/>
        <end position="26"/>
    </location>
</feature>
<evidence type="ECO:0000313" key="6">
    <source>
        <dbReference type="EMBL" id="SFI26269.1"/>
    </source>
</evidence>
<evidence type="ECO:0000256" key="2">
    <source>
        <dbReference type="ARBA" id="ARBA00022692"/>
    </source>
</evidence>
<feature type="transmembrane region" description="Helical" evidence="5">
    <location>
        <begin position="87"/>
        <end position="109"/>
    </location>
</feature>
<evidence type="ECO:0000256" key="5">
    <source>
        <dbReference type="SAM" id="Phobius"/>
    </source>
</evidence>
<dbReference type="Gene3D" id="1.20.120.550">
    <property type="entry name" value="Membrane associated eicosanoid/glutathione metabolism-like domain"/>
    <property type="match status" value="1"/>
</dbReference>
<dbReference type="Pfam" id="PF01124">
    <property type="entry name" value="MAPEG"/>
    <property type="match status" value="1"/>
</dbReference>
<dbReference type="STRING" id="390807.SAMN04488095_0309"/>
<feature type="transmembrane region" description="Helical" evidence="5">
    <location>
        <begin position="62"/>
        <end position="81"/>
    </location>
</feature>
<accession>A0A1I3GSA4</accession>